<dbReference type="OrthoDB" id="28578at2759"/>
<evidence type="ECO:0000313" key="5">
    <source>
        <dbReference type="Proteomes" id="UP000708148"/>
    </source>
</evidence>
<keyword evidence="5" id="KW-1185">Reference proteome</keyword>
<evidence type="ECO:0000256" key="2">
    <source>
        <dbReference type="PROSITE-ProRule" id="PRU00023"/>
    </source>
</evidence>
<dbReference type="InterPro" id="IPR002110">
    <property type="entry name" value="Ankyrin_rpt"/>
</dbReference>
<comment type="caution">
    <text evidence="4">The sequence shown here is derived from an EMBL/GenBank/DDBJ whole genome shotgun (WGS) entry which is preliminary data.</text>
</comment>
<dbReference type="GO" id="GO:0005930">
    <property type="term" value="C:axoneme"/>
    <property type="evidence" value="ECO:0007669"/>
    <property type="project" value="UniProtKB-SubCell"/>
</dbReference>
<dbReference type="PANTHER" id="PTHR36766">
    <property type="entry name" value="PLANT BROAD-SPECTRUM MILDEW RESISTANCE PROTEIN RPW8"/>
    <property type="match status" value="1"/>
</dbReference>
<dbReference type="InterPro" id="IPR002182">
    <property type="entry name" value="NB-ARC"/>
</dbReference>
<protein>
    <recommendedName>
        <fullName evidence="3">NB-ARC domain-containing protein</fullName>
    </recommendedName>
</protein>
<reference evidence="4" key="1">
    <citation type="submission" date="2020-12" db="EMBL/GenBank/DDBJ databases">
        <authorList>
            <person name="Iha C."/>
        </authorList>
    </citation>
    <scope>NUCLEOTIDE SEQUENCE</scope>
</reference>
<feature type="repeat" description="ANK" evidence="2">
    <location>
        <begin position="1055"/>
        <end position="1087"/>
    </location>
</feature>
<proteinExistence type="predicted"/>
<accession>A0A8S1IU20</accession>
<dbReference type="Gene3D" id="1.10.8.430">
    <property type="entry name" value="Helical domain of apoptotic protease-activating factors"/>
    <property type="match status" value="1"/>
</dbReference>
<dbReference type="InterPro" id="IPR036770">
    <property type="entry name" value="Ankyrin_rpt-contain_sf"/>
</dbReference>
<dbReference type="SUPFAM" id="SSF52540">
    <property type="entry name" value="P-loop containing nucleoside triphosphate hydrolases"/>
    <property type="match status" value="1"/>
</dbReference>
<dbReference type="SUPFAM" id="SSF52058">
    <property type="entry name" value="L domain-like"/>
    <property type="match status" value="1"/>
</dbReference>
<evidence type="ECO:0000256" key="1">
    <source>
        <dbReference type="ARBA" id="ARBA00004430"/>
    </source>
</evidence>
<dbReference type="GO" id="GO:0043531">
    <property type="term" value="F:ADP binding"/>
    <property type="evidence" value="ECO:0007669"/>
    <property type="project" value="InterPro"/>
</dbReference>
<dbReference type="Proteomes" id="UP000708148">
    <property type="component" value="Unassembled WGS sequence"/>
</dbReference>
<organism evidence="4 5">
    <name type="scientific">Ostreobium quekettii</name>
    <dbReference type="NCBI Taxonomy" id="121088"/>
    <lineage>
        <taxon>Eukaryota</taxon>
        <taxon>Viridiplantae</taxon>
        <taxon>Chlorophyta</taxon>
        <taxon>core chlorophytes</taxon>
        <taxon>Ulvophyceae</taxon>
        <taxon>TCBD clade</taxon>
        <taxon>Bryopsidales</taxon>
        <taxon>Ostreobineae</taxon>
        <taxon>Ostreobiaceae</taxon>
        <taxon>Ostreobium</taxon>
    </lineage>
</organism>
<dbReference type="Gene3D" id="3.40.50.300">
    <property type="entry name" value="P-loop containing nucleotide triphosphate hydrolases"/>
    <property type="match status" value="1"/>
</dbReference>
<dbReference type="EMBL" id="CAJHUC010000648">
    <property type="protein sequence ID" value="CAD7697367.1"/>
    <property type="molecule type" value="Genomic_DNA"/>
</dbReference>
<dbReference type="InterPro" id="IPR042197">
    <property type="entry name" value="Apaf_helical"/>
</dbReference>
<sequence>MASTGEDTDEHTTEDARWTLMAPDAGCVEVWSPRSNRWKRVHVLARMDLRWIRAKGDGALPKDTKAWVGKGYSMALVRGRTEVIHTEGDCQWAVQLGEDKQEFRAETADDAAQWVAALRWRVRPWIDLLNSRVGAGVGLQNLPEREPTGWPLRAHQLATAQSVVGVLNTAGAIAKDALGTLPVVGPALSVLGFALEVAGSVKSDVENLQPARTTLARVAERTVETLQRAVRGRAESRFEELSELLGVIEEGARQLESFEYQSTVQMTVHGIFKGKPGPSAVLKLASECELRLSAYEQHDTNKAVQDMPDRLENTLLPRMVSRVTSKVASRVASIVRKEGTTLSHCLPNSVEAVGQAVQVSLITGILMGSENTYVALLGMGGVGKTTLARSIVNDERIKARFAKDEKTGCLGVVFITVSQQPDILQCHKRIWEAFVGEKVEFCSVEDGKLQLQGKLEGKTFLLVLDDMWNVRDMEHLDVASASGRVLVTSRDDKVAKVVHARCHDVTCLDSKESHELFCKHAFGEDKPKRWQYKHIEAIVEKCGGLPLALEIMGKVANNIRATGGREEKDMWKDAVDALTTSSWFQTAVADRVFGVSFNRLGSVHQSVLLDLATLPEDNRAIVSDEAELQKCLGRCADERKVRQVLRDLEDLALIKQEGQDTSDILEFQPIAGGVHYYLHDVVRDSALHIVDTEEMSRRQRLVSSHLRHSSCKDQPLTAKRFSASQRIEIDQSRALQTLHMPELKALVLKDAGISELPPSLLASHLLAIDLTSSGIVELPSQISCLKFAQLLRVDYCEKLACLPVEVGELVQLRVLSMRGCRSICEVPASLGNLSLLTKLLMPQCGVAHSWHPDMKAWHSLTMLDLSRCTGLKELPPNFGDLTSLTALNLGGCWQLTSLPASIGQLGQLEVLILHKCDSLVELPGTMTNLSNLQELDVQRCWRLMDIPDAIGSTWLELRILRLQRNEHMAFPLFVKDLECLEVLGIPQECMIPEGLEQMLQDLDISLERQETKLCEHRIYDWDEYTPLHWGAGWGMDKMVEFHLSATDVDLQDNGYGWTALINAAENDHTSTVALLLEKGASVDQVDQVRRHCLASFSAGPASVHVLVVVAEHEHLVPWPAGDSRLTASVLLLSEGCAGHRFCTHHPSFLCASPNRTVYGCPADVSVSCSSLGLQVLVNTLKWPQICVLTWSSSATCVPLLKALLLMVERSCWAVCRCHLVLKCNQDASHMHVKALRLWLLDLKC</sequence>
<keyword evidence="2" id="KW-0040">ANK repeat</keyword>
<dbReference type="PRINTS" id="PR00364">
    <property type="entry name" value="DISEASERSIST"/>
</dbReference>
<comment type="subcellular location">
    <subcellularLocation>
        <location evidence="1">Cytoplasm</location>
        <location evidence="1">Cytoskeleton</location>
        <location evidence="1">Cilium axoneme</location>
    </subcellularLocation>
</comment>
<feature type="domain" description="NB-ARC" evidence="3">
    <location>
        <begin position="361"/>
        <end position="523"/>
    </location>
</feature>
<evidence type="ECO:0000259" key="3">
    <source>
        <dbReference type="Pfam" id="PF00931"/>
    </source>
</evidence>
<dbReference type="PANTHER" id="PTHR36766:SF30">
    <property type="entry name" value="TIR-NBS TYPE DISEASE RESISTANCE PROTEIN-RELATED"/>
    <property type="match status" value="1"/>
</dbReference>
<dbReference type="AlphaFoldDB" id="A0A8S1IU20"/>
<dbReference type="PROSITE" id="PS50088">
    <property type="entry name" value="ANK_REPEAT"/>
    <property type="match status" value="1"/>
</dbReference>
<dbReference type="Gene3D" id="3.80.10.10">
    <property type="entry name" value="Ribonuclease Inhibitor"/>
    <property type="match status" value="1"/>
</dbReference>
<dbReference type="PROSITE" id="PS50297">
    <property type="entry name" value="ANK_REP_REGION"/>
    <property type="match status" value="1"/>
</dbReference>
<dbReference type="Pfam" id="PF00931">
    <property type="entry name" value="NB-ARC"/>
    <property type="match status" value="1"/>
</dbReference>
<dbReference type="InterPro" id="IPR032675">
    <property type="entry name" value="LRR_dom_sf"/>
</dbReference>
<dbReference type="Gene3D" id="1.25.40.20">
    <property type="entry name" value="Ankyrin repeat-containing domain"/>
    <property type="match status" value="1"/>
</dbReference>
<name>A0A8S1IU20_9CHLO</name>
<dbReference type="SUPFAM" id="SSF48403">
    <property type="entry name" value="Ankyrin repeat"/>
    <property type="match status" value="1"/>
</dbReference>
<dbReference type="Pfam" id="PF12796">
    <property type="entry name" value="Ank_2"/>
    <property type="match status" value="1"/>
</dbReference>
<dbReference type="SMART" id="SM00248">
    <property type="entry name" value="ANK"/>
    <property type="match status" value="2"/>
</dbReference>
<gene>
    <name evidence="4" type="ORF">OSTQU699_LOCUS2728</name>
</gene>
<dbReference type="InterPro" id="IPR027417">
    <property type="entry name" value="P-loop_NTPase"/>
</dbReference>
<evidence type="ECO:0000313" key="4">
    <source>
        <dbReference type="EMBL" id="CAD7697367.1"/>
    </source>
</evidence>